<sequence length="406" mass="46935">MQAALKNWSSCPQLLSLPSADSHIKCIHIYDFDNTLYLSPQPNRQLYTQELLASLYGGTILGGRDWWSEPRFLEKSFAEMLETPKGPSREEFWNEEMLSLAKASFKDKDTVSIILTGRKEELFAKLFEETLQACEVLYFNAVCLKRAGVGQNTMDYKSAVIGDLIDQYEGSLEEITLYDDRISQVNKLSKFLQTLGGSYQRIVVPVVPRYRMLDGAEECRLVLQLVDANSVQWTPRQSGYFLSVQSHRNLLSWTFNFFQKKYSWNTLPQYPMYIPCCELGKTPPPEEIAQVWTNRASCDVDKCVKQFQAQDHSCEIQFIISELGFCNRSHGGLAIFFKARPSNKSRYLWNDFSQFIVIGLRYDSSDDPIFLQRVLEGKEQSIHWVKLRKSLKVKTYFGHYARLTRV</sequence>
<dbReference type="InterPro" id="IPR056904">
    <property type="entry name" value="YMR265C_C"/>
</dbReference>
<dbReference type="Pfam" id="PF10307">
    <property type="entry name" value="HAD_SAK_1"/>
    <property type="match status" value="1"/>
</dbReference>
<dbReference type="GO" id="GO:0008649">
    <property type="term" value="F:rRNA methyltransferase activity"/>
    <property type="evidence" value="ECO:0007669"/>
    <property type="project" value="TreeGrafter"/>
</dbReference>
<dbReference type="GO" id="GO:0032040">
    <property type="term" value="C:small-subunit processome"/>
    <property type="evidence" value="ECO:0007669"/>
    <property type="project" value="TreeGrafter"/>
</dbReference>
<dbReference type="GO" id="GO:0003723">
    <property type="term" value="F:RNA binding"/>
    <property type="evidence" value="ECO:0007669"/>
    <property type="project" value="TreeGrafter"/>
</dbReference>
<dbReference type="AlphaFoldDB" id="A0A8J2T755"/>
<dbReference type="Proteomes" id="UP000019375">
    <property type="component" value="Unassembled WGS sequence"/>
</dbReference>
<proteinExistence type="predicted"/>
<evidence type="ECO:0000259" key="2">
    <source>
        <dbReference type="Pfam" id="PF25108"/>
    </source>
</evidence>
<dbReference type="GO" id="GO:0031428">
    <property type="term" value="C:box C/D methylation guide snoRNP complex"/>
    <property type="evidence" value="ECO:0007669"/>
    <property type="project" value="TreeGrafter"/>
</dbReference>
<dbReference type="PANTHER" id="PTHR10335:SF26">
    <property type="entry name" value="AER281CP"/>
    <property type="match status" value="1"/>
</dbReference>
<evidence type="ECO:0000259" key="1">
    <source>
        <dbReference type="Pfam" id="PF10307"/>
    </source>
</evidence>
<accession>A0A8J2T755</accession>
<feature type="domain" description="YMR265C-like C-terminal" evidence="2">
    <location>
        <begin position="231"/>
        <end position="403"/>
    </location>
</feature>
<feature type="domain" description="Swiss Army Knife RNA repair protein HAD" evidence="1">
    <location>
        <begin position="39"/>
        <end position="229"/>
    </location>
</feature>
<gene>
    <name evidence="3" type="ORF">BN860_06920g</name>
</gene>
<dbReference type="PANTHER" id="PTHR10335">
    <property type="entry name" value="RRNA 2-O-METHYLTRANSFERASE FIBRILLARIN"/>
    <property type="match status" value="1"/>
</dbReference>
<dbReference type="GO" id="GO:1990259">
    <property type="term" value="F:histone H2AQ104 methyltransferase activity"/>
    <property type="evidence" value="ECO:0007669"/>
    <property type="project" value="TreeGrafter"/>
</dbReference>
<evidence type="ECO:0000313" key="3">
    <source>
        <dbReference type="EMBL" id="CDF89547.1"/>
    </source>
</evidence>
<reference evidence="4" key="1">
    <citation type="journal article" date="2013" name="Genome Announc.">
        <title>Genome sequence of the food spoilage yeast Zygosaccharomyces bailii CLIB 213(T).</title>
        <authorList>
            <person name="Galeote V."/>
            <person name="Bigey F."/>
            <person name="Devillers H."/>
            <person name="Neuveglise C."/>
            <person name="Dequin S."/>
        </authorList>
    </citation>
    <scope>NUCLEOTIDE SEQUENCE [LARGE SCALE GENOMIC DNA]</scope>
    <source>
        <strain evidence="4">CLIB 213 / ATCC 58445 / CBS 680 / CCRC 21525 / NBRC 1098 / NCYC 1416 / NRRL Y-2227</strain>
    </source>
</reference>
<organism evidence="3 4">
    <name type="scientific">Zygosaccharomyces bailii (strain CLIB 213 / ATCC 58445 / CBS 680 / BCRC 21525 / NBRC 1098 / NCYC 1416 / NRRL Y-2227)</name>
    <dbReference type="NCBI Taxonomy" id="1333698"/>
    <lineage>
        <taxon>Eukaryota</taxon>
        <taxon>Fungi</taxon>
        <taxon>Dikarya</taxon>
        <taxon>Ascomycota</taxon>
        <taxon>Saccharomycotina</taxon>
        <taxon>Saccharomycetes</taxon>
        <taxon>Saccharomycetales</taxon>
        <taxon>Saccharomycetaceae</taxon>
        <taxon>Zygosaccharomyces</taxon>
    </lineage>
</organism>
<dbReference type="EMBL" id="HG316457">
    <property type="protein sequence ID" value="CDF89547.1"/>
    <property type="molecule type" value="Genomic_DNA"/>
</dbReference>
<evidence type="ECO:0000313" key="4">
    <source>
        <dbReference type="Proteomes" id="UP000019375"/>
    </source>
</evidence>
<dbReference type="OrthoDB" id="5596992at2759"/>
<dbReference type="InterPro" id="IPR018812">
    <property type="entry name" value="SAK_HAD"/>
</dbReference>
<dbReference type="GO" id="GO:0000494">
    <property type="term" value="P:box C/D sno(s)RNA 3'-end processing"/>
    <property type="evidence" value="ECO:0007669"/>
    <property type="project" value="TreeGrafter"/>
</dbReference>
<name>A0A8J2T755_ZYGB2</name>
<dbReference type="Pfam" id="PF25108">
    <property type="entry name" value="YMR265C_C"/>
    <property type="match status" value="1"/>
</dbReference>
<keyword evidence="4" id="KW-1185">Reference proteome</keyword>
<protein>
    <submittedName>
        <fullName evidence="3">ZYBA0S04-06920g1_1</fullName>
    </submittedName>
</protein>